<evidence type="ECO:0000256" key="3">
    <source>
        <dbReference type="ARBA" id="ARBA00013253"/>
    </source>
</evidence>
<dbReference type="PANTHER" id="PTHR43071">
    <property type="entry name" value="2-AMINO-4-HYDROXY-6-HYDROXYMETHYLDIHYDROPTERIDINE PYROPHOSPHOKINASE"/>
    <property type="match status" value="1"/>
</dbReference>
<protein>
    <recommendedName>
        <fullName evidence="4">2-amino-4-hydroxy-6-hydroxymethyldihydropteridine pyrophosphokinase</fullName>
        <ecNumber evidence="3">2.7.6.3</ecNumber>
    </recommendedName>
    <alternativeName>
        <fullName evidence="11">6-hydroxymethyl-7,8-dihydropterin pyrophosphokinase</fullName>
    </alternativeName>
    <alternativeName>
        <fullName evidence="12">7,8-dihydro-6-hydroxymethylpterin-pyrophosphokinase</fullName>
    </alternativeName>
</protein>
<name>A0A1L9NVH3_9RHOB</name>
<keyword evidence="9" id="KW-0289">Folate biosynthesis</keyword>
<evidence type="ECO:0000256" key="9">
    <source>
        <dbReference type="ARBA" id="ARBA00022909"/>
    </source>
</evidence>
<dbReference type="Proteomes" id="UP000184514">
    <property type="component" value="Unassembled WGS sequence"/>
</dbReference>
<sequence>MATQRKDARLLLVALGANVSVNEESLEQTLARAIKAMAESGFAIRAISRFFRTPCFPEGAGPDYVNAAIAVRSAFSPSQVLERLHTIEAQFGRERVQRWGQRTLDLDLIGMEDVVLPDVTQFHQWRSLDPALQAKTAPDRLILPHPRLQDRAFVLVPLVDIARHWRHPVLGETLDQLLARLPKQDIAQVTPL</sequence>
<dbReference type="PANTHER" id="PTHR43071:SF1">
    <property type="entry name" value="2-AMINO-4-HYDROXY-6-HYDROXYMETHYLDIHYDROPTERIDINE PYROPHOSPHOKINASE"/>
    <property type="match status" value="1"/>
</dbReference>
<dbReference type="Pfam" id="PF01288">
    <property type="entry name" value="HPPK"/>
    <property type="match status" value="1"/>
</dbReference>
<dbReference type="InterPro" id="IPR000550">
    <property type="entry name" value="Hppk"/>
</dbReference>
<dbReference type="GO" id="GO:0003848">
    <property type="term" value="F:2-amino-4-hydroxy-6-hydroxymethyldihydropteridine diphosphokinase activity"/>
    <property type="evidence" value="ECO:0007669"/>
    <property type="project" value="UniProtKB-EC"/>
</dbReference>
<keyword evidence="7 14" id="KW-0418">Kinase</keyword>
<organism evidence="14 15">
    <name type="scientific">Planktotalea frisia</name>
    <dbReference type="NCBI Taxonomy" id="696762"/>
    <lineage>
        <taxon>Bacteria</taxon>
        <taxon>Pseudomonadati</taxon>
        <taxon>Pseudomonadota</taxon>
        <taxon>Alphaproteobacteria</taxon>
        <taxon>Rhodobacterales</taxon>
        <taxon>Paracoccaceae</taxon>
        <taxon>Planktotalea</taxon>
    </lineage>
</organism>
<dbReference type="GO" id="GO:0046656">
    <property type="term" value="P:folic acid biosynthetic process"/>
    <property type="evidence" value="ECO:0007669"/>
    <property type="project" value="UniProtKB-KW"/>
</dbReference>
<comment type="pathway">
    <text evidence="1">Cofactor biosynthesis; tetrahydrofolate biosynthesis; 2-amino-4-hydroxy-6-hydroxymethyl-7,8-dihydropteridine diphosphate from 7,8-dihydroneopterin triphosphate: step 4/4.</text>
</comment>
<comment type="similarity">
    <text evidence="2">Belongs to the HPPK family.</text>
</comment>
<evidence type="ECO:0000256" key="8">
    <source>
        <dbReference type="ARBA" id="ARBA00022840"/>
    </source>
</evidence>
<dbReference type="UniPathway" id="UPA00077">
    <property type="reaction ID" value="UER00155"/>
</dbReference>
<evidence type="ECO:0000313" key="14">
    <source>
        <dbReference type="EMBL" id="OJI93221.1"/>
    </source>
</evidence>
<feature type="domain" description="7,8-dihydro-6-hydroxymethylpterin-pyrophosphokinase" evidence="13">
    <location>
        <begin position="13"/>
        <end position="162"/>
    </location>
</feature>
<reference evidence="14 15" key="1">
    <citation type="submission" date="2016-10" db="EMBL/GenBank/DDBJ databases">
        <title>Genome sequence of Planktotalea frisia SH6-1.</title>
        <authorList>
            <person name="Poehlein A."/>
            <person name="Bakenhus I."/>
            <person name="Voget S."/>
            <person name="Brinkhoff T."/>
            <person name="Simon M."/>
        </authorList>
    </citation>
    <scope>NUCLEOTIDE SEQUENCE [LARGE SCALE GENOMIC DNA]</scope>
    <source>
        <strain evidence="14 15">SH6-1</strain>
    </source>
</reference>
<gene>
    <name evidence="14" type="primary">folK</name>
    <name evidence="14" type="ORF">PFRI_25510</name>
</gene>
<dbReference type="RefSeq" id="WP_072631089.1">
    <property type="nucleotide sequence ID" value="NZ_MLCB01000151.1"/>
</dbReference>
<evidence type="ECO:0000256" key="7">
    <source>
        <dbReference type="ARBA" id="ARBA00022777"/>
    </source>
</evidence>
<dbReference type="Gene3D" id="3.30.70.560">
    <property type="entry name" value="7,8-Dihydro-6-hydroxymethylpterin-pyrophosphokinase HPPK"/>
    <property type="match status" value="1"/>
</dbReference>
<evidence type="ECO:0000256" key="5">
    <source>
        <dbReference type="ARBA" id="ARBA00022679"/>
    </source>
</evidence>
<evidence type="ECO:0000259" key="13">
    <source>
        <dbReference type="Pfam" id="PF01288"/>
    </source>
</evidence>
<evidence type="ECO:0000256" key="6">
    <source>
        <dbReference type="ARBA" id="ARBA00022741"/>
    </source>
</evidence>
<dbReference type="InterPro" id="IPR035907">
    <property type="entry name" value="Hppk_sf"/>
</dbReference>
<dbReference type="GO" id="GO:0016301">
    <property type="term" value="F:kinase activity"/>
    <property type="evidence" value="ECO:0007669"/>
    <property type="project" value="UniProtKB-KW"/>
</dbReference>
<dbReference type="SUPFAM" id="SSF55083">
    <property type="entry name" value="6-hydroxymethyl-7,8-dihydropterin pyrophosphokinase, HPPK"/>
    <property type="match status" value="1"/>
</dbReference>
<dbReference type="CDD" id="cd00483">
    <property type="entry name" value="HPPK"/>
    <property type="match status" value="1"/>
</dbReference>
<evidence type="ECO:0000256" key="10">
    <source>
        <dbReference type="ARBA" id="ARBA00029409"/>
    </source>
</evidence>
<dbReference type="AlphaFoldDB" id="A0A1L9NVH3"/>
<dbReference type="NCBIfam" id="TIGR01498">
    <property type="entry name" value="folK"/>
    <property type="match status" value="1"/>
</dbReference>
<keyword evidence="8" id="KW-0067">ATP-binding</keyword>
<dbReference type="OrthoDB" id="9808041at2"/>
<dbReference type="EMBL" id="MLCB01000151">
    <property type="protein sequence ID" value="OJI93221.1"/>
    <property type="molecule type" value="Genomic_DNA"/>
</dbReference>
<dbReference type="EC" id="2.7.6.3" evidence="3"/>
<keyword evidence="6" id="KW-0547">Nucleotide-binding</keyword>
<proteinExistence type="inferred from homology"/>
<evidence type="ECO:0000256" key="11">
    <source>
        <dbReference type="ARBA" id="ARBA00029766"/>
    </source>
</evidence>
<keyword evidence="15" id="KW-1185">Reference proteome</keyword>
<dbReference type="GO" id="GO:0005524">
    <property type="term" value="F:ATP binding"/>
    <property type="evidence" value="ECO:0007669"/>
    <property type="project" value="UniProtKB-KW"/>
</dbReference>
<evidence type="ECO:0000313" key="15">
    <source>
        <dbReference type="Proteomes" id="UP000184514"/>
    </source>
</evidence>
<dbReference type="STRING" id="696762.PFRI_25510"/>
<accession>A0A1L9NVH3</accession>
<keyword evidence="5 14" id="KW-0808">Transferase</keyword>
<comment type="function">
    <text evidence="10">Catalyzes the transfer of pyrophosphate from adenosine triphosphate (ATP) to 6-hydroxymethyl-7,8-dihydropterin, an enzymatic step in folate biosynthesis pathway.</text>
</comment>
<evidence type="ECO:0000256" key="4">
    <source>
        <dbReference type="ARBA" id="ARBA00016218"/>
    </source>
</evidence>
<evidence type="ECO:0000256" key="1">
    <source>
        <dbReference type="ARBA" id="ARBA00005051"/>
    </source>
</evidence>
<evidence type="ECO:0000256" key="12">
    <source>
        <dbReference type="ARBA" id="ARBA00033413"/>
    </source>
</evidence>
<evidence type="ECO:0000256" key="2">
    <source>
        <dbReference type="ARBA" id="ARBA00005810"/>
    </source>
</evidence>
<dbReference type="GO" id="GO:0046654">
    <property type="term" value="P:tetrahydrofolate biosynthetic process"/>
    <property type="evidence" value="ECO:0007669"/>
    <property type="project" value="UniProtKB-UniPathway"/>
</dbReference>
<comment type="caution">
    <text evidence="14">The sequence shown here is derived from an EMBL/GenBank/DDBJ whole genome shotgun (WGS) entry which is preliminary data.</text>
</comment>